<dbReference type="GO" id="GO:0005886">
    <property type="term" value="C:plasma membrane"/>
    <property type="evidence" value="ECO:0007669"/>
    <property type="project" value="UniProtKB-SubCell"/>
</dbReference>
<comment type="subcellular location">
    <subcellularLocation>
        <location evidence="11 12">Cell membrane</location>
        <topology evidence="11 12">Multi-pass membrane protein</topology>
    </subcellularLocation>
    <subcellularLocation>
        <location evidence="1">Membrane</location>
        <topology evidence="1">Multi-pass membrane protein</topology>
    </subcellularLocation>
</comment>
<keyword evidence="10 11" id="KW-0066">ATP synthesis</keyword>
<dbReference type="AlphaFoldDB" id="A0AAJ2K0T0"/>
<keyword evidence="14" id="KW-1185">Reference proteome</keyword>
<dbReference type="SUPFAM" id="SSF81336">
    <property type="entry name" value="F1F0 ATP synthase subunit A"/>
    <property type="match status" value="1"/>
</dbReference>
<keyword evidence="8 11" id="KW-0406">Ion transport</keyword>
<evidence type="ECO:0000256" key="3">
    <source>
        <dbReference type="ARBA" id="ARBA00022448"/>
    </source>
</evidence>
<keyword evidence="5 11" id="KW-0812">Transmembrane</keyword>
<comment type="caution">
    <text evidence="13">The sequence shown here is derived from an EMBL/GenBank/DDBJ whole genome shotgun (WGS) entry which is preliminary data.</text>
</comment>
<evidence type="ECO:0000256" key="8">
    <source>
        <dbReference type="ARBA" id="ARBA00023065"/>
    </source>
</evidence>
<evidence type="ECO:0000256" key="6">
    <source>
        <dbReference type="ARBA" id="ARBA00022781"/>
    </source>
</evidence>
<evidence type="ECO:0000256" key="7">
    <source>
        <dbReference type="ARBA" id="ARBA00022989"/>
    </source>
</evidence>
<dbReference type="PANTHER" id="PTHR42823:SF3">
    <property type="entry name" value="ATP SYNTHASE SUBUNIT A, CHLOROPLASTIC"/>
    <property type="match status" value="1"/>
</dbReference>
<evidence type="ECO:0000256" key="11">
    <source>
        <dbReference type="HAMAP-Rule" id="MF_01393"/>
    </source>
</evidence>
<dbReference type="GO" id="GO:0046933">
    <property type="term" value="F:proton-transporting ATP synthase activity, rotational mechanism"/>
    <property type="evidence" value="ECO:0007669"/>
    <property type="project" value="UniProtKB-UniRule"/>
</dbReference>
<evidence type="ECO:0000256" key="5">
    <source>
        <dbReference type="ARBA" id="ARBA00022692"/>
    </source>
</evidence>
<proteinExistence type="inferred from homology"/>
<dbReference type="InterPro" id="IPR035908">
    <property type="entry name" value="F0_ATP_A_sf"/>
</dbReference>
<evidence type="ECO:0000313" key="13">
    <source>
        <dbReference type="EMBL" id="MDT8979877.1"/>
    </source>
</evidence>
<evidence type="ECO:0000313" key="14">
    <source>
        <dbReference type="Proteomes" id="UP001250538"/>
    </source>
</evidence>
<dbReference type="NCBIfam" id="TIGR01131">
    <property type="entry name" value="ATP_synt_6_or_A"/>
    <property type="match status" value="1"/>
</dbReference>
<feature type="transmembrane region" description="Helical" evidence="11">
    <location>
        <begin position="201"/>
        <end position="226"/>
    </location>
</feature>
<comment type="similarity">
    <text evidence="2 11 12">Belongs to the ATPase A chain family.</text>
</comment>
<dbReference type="HAMAP" id="MF_01393">
    <property type="entry name" value="ATP_synth_a_bact"/>
    <property type="match status" value="1"/>
</dbReference>
<dbReference type="RefSeq" id="WP_315747261.1">
    <property type="nucleotide sequence ID" value="NZ_JAVYAA010000009.1"/>
</dbReference>
<evidence type="ECO:0000256" key="4">
    <source>
        <dbReference type="ARBA" id="ARBA00022547"/>
    </source>
</evidence>
<dbReference type="Gene3D" id="1.20.120.220">
    <property type="entry name" value="ATP synthase, F0 complex, subunit A"/>
    <property type="match status" value="1"/>
</dbReference>
<keyword evidence="7 11" id="KW-1133">Transmembrane helix</keyword>
<gene>
    <name evidence="11 13" type="primary">atpB</name>
    <name evidence="13" type="ORF">RQP50_26935</name>
</gene>
<keyword evidence="11" id="KW-1003">Cell membrane</keyword>
<protein>
    <recommendedName>
        <fullName evidence="11 12">ATP synthase subunit a</fullName>
    </recommendedName>
    <alternativeName>
        <fullName evidence="11">ATP synthase F0 sector subunit a</fullName>
    </alternativeName>
    <alternativeName>
        <fullName evidence="11">F-ATPase subunit 6</fullName>
    </alternativeName>
</protein>
<keyword evidence="6 11" id="KW-0375">Hydrogen ion transport</keyword>
<dbReference type="InterPro" id="IPR000568">
    <property type="entry name" value="ATP_synth_F0_asu"/>
</dbReference>
<sequence>MHSAPIIEVMGLHLDLSIIFTLLLSGIITFIIARLAVRNLSVEKPSKMQNFLEWVVEFVHGIIGSAMPLKKGKAFISLGMTLILFIFVSNVLGLPFAVITEAHHPVSIFGHEIVATSQAAFDELAAKGKPEHVHLLWYKSPTADVSVTFGLAFLVFILVNYLGLKNNRKHYLKHYIEPFPIFLPLNIVENLAKPIALGIRLYANIFAGEVLISTLIGAGVFGLPFLAAWQGFSIFIGALQAFIFTMLTMVYIAQASVHEEEH</sequence>
<dbReference type="GO" id="GO:0045259">
    <property type="term" value="C:proton-transporting ATP synthase complex"/>
    <property type="evidence" value="ECO:0007669"/>
    <property type="project" value="UniProtKB-KW"/>
</dbReference>
<dbReference type="InterPro" id="IPR045082">
    <property type="entry name" value="ATP_syn_F0_a_bact/chloroplast"/>
</dbReference>
<keyword evidence="4 11" id="KW-0138">CF(0)</keyword>
<name>A0AAJ2K0T0_9BACL</name>
<dbReference type="CDD" id="cd00310">
    <property type="entry name" value="ATP-synt_Fo_a_6"/>
    <property type="match status" value="1"/>
</dbReference>
<evidence type="ECO:0000256" key="9">
    <source>
        <dbReference type="ARBA" id="ARBA00023136"/>
    </source>
</evidence>
<dbReference type="EMBL" id="JAVYAA010000009">
    <property type="protein sequence ID" value="MDT8979877.1"/>
    <property type="molecule type" value="Genomic_DNA"/>
</dbReference>
<organism evidence="13 14">
    <name type="scientific">Paenibacillus suaedae</name>
    <dbReference type="NCBI Taxonomy" id="3077233"/>
    <lineage>
        <taxon>Bacteria</taxon>
        <taxon>Bacillati</taxon>
        <taxon>Bacillota</taxon>
        <taxon>Bacilli</taxon>
        <taxon>Bacillales</taxon>
        <taxon>Paenibacillaceae</taxon>
        <taxon>Paenibacillus</taxon>
    </lineage>
</organism>
<keyword evidence="9 11" id="KW-0472">Membrane</keyword>
<dbReference type="GO" id="GO:0042777">
    <property type="term" value="P:proton motive force-driven plasma membrane ATP synthesis"/>
    <property type="evidence" value="ECO:0007669"/>
    <property type="project" value="TreeGrafter"/>
</dbReference>
<dbReference type="InterPro" id="IPR023011">
    <property type="entry name" value="ATP_synth_F0_asu_AS"/>
</dbReference>
<dbReference type="PANTHER" id="PTHR42823">
    <property type="entry name" value="ATP SYNTHASE SUBUNIT A, CHLOROPLASTIC"/>
    <property type="match status" value="1"/>
</dbReference>
<dbReference type="PRINTS" id="PR00123">
    <property type="entry name" value="ATPASEA"/>
</dbReference>
<dbReference type="Pfam" id="PF00119">
    <property type="entry name" value="ATP-synt_A"/>
    <property type="match status" value="1"/>
</dbReference>
<feature type="transmembrane region" description="Helical" evidence="11">
    <location>
        <begin position="16"/>
        <end position="37"/>
    </location>
</feature>
<dbReference type="PROSITE" id="PS00449">
    <property type="entry name" value="ATPASE_A"/>
    <property type="match status" value="1"/>
</dbReference>
<evidence type="ECO:0000256" key="1">
    <source>
        <dbReference type="ARBA" id="ARBA00004141"/>
    </source>
</evidence>
<evidence type="ECO:0000256" key="10">
    <source>
        <dbReference type="ARBA" id="ARBA00023310"/>
    </source>
</evidence>
<comment type="function">
    <text evidence="11 12">Key component of the proton channel; it plays a direct role in the translocation of protons across the membrane.</text>
</comment>
<keyword evidence="3 11" id="KW-0813">Transport</keyword>
<reference evidence="14" key="1">
    <citation type="submission" date="2023-09" db="EMBL/GenBank/DDBJ databases">
        <title>Paenibacillus sp. chi10 Genome sequencing and assembly.</title>
        <authorList>
            <person name="Kim I."/>
        </authorList>
    </citation>
    <scope>NUCLEOTIDE SEQUENCE [LARGE SCALE GENOMIC DNA]</scope>
    <source>
        <strain evidence="14">chi10</strain>
    </source>
</reference>
<accession>A0AAJ2K0T0</accession>
<feature type="transmembrane region" description="Helical" evidence="11">
    <location>
        <begin position="232"/>
        <end position="253"/>
    </location>
</feature>
<evidence type="ECO:0000256" key="12">
    <source>
        <dbReference type="RuleBase" id="RU000483"/>
    </source>
</evidence>
<feature type="transmembrane region" description="Helical" evidence="11">
    <location>
        <begin position="75"/>
        <end position="99"/>
    </location>
</feature>
<feature type="transmembrane region" description="Helical" evidence="11">
    <location>
        <begin position="145"/>
        <end position="164"/>
    </location>
</feature>
<evidence type="ECO:0000256" key="2">
    <source>
        <dbReference type="ARBA" id="ARBA00006810"/>
    </source>
</evidence>
<dbReference type="Proteomes" id="UP001250538">
    <property type="component" value="Unassembled WGS sequence"/>
</dbReference>